<dbReference type="PRINTS" id="PR01041">
    <property type="entry name" value="TRNASYNTHMET"/>
</dbReference>
<organism evidence="15 16">
    <name type="scientific">Nonomuraea deserti</name>
    <dbReference type="NCBI Taxonomy" id="1848322"/>
    <lineage>
        <taxon>Bacteria</taxon>
        <taxon>Bacillati</taxon>
        <taxon>Actinomycetota</taxon>
        <taxon>Actinomycetes</taxon>
        <taxon>Streptosporangiales</taxon>
        <taxon>Streptosporangiaceae</taxon>
        <taxon>Nonomuraea</taxon>
    </lineage>
</organism>
<dbReference type="CDD" id="cd07957">
    <property type="entry name" value="Anticodon_Ia_Met"/>
    <property type="match status" value="1"/>
</dbReference>
<evidence type="ECO:0000256" key="12">
    <source>
        <dbReference type="RuleBase" id="RU363039"/>
    </source>
</evidence>
<dbReference type="GO" id="GO:0005524">
    <property type="term" value="F:ATP binding"/>
    <property type="evidence" value="ECO:0007669"/>
    <property type="project" value="UniProtKB-KW"/>
</dbReference>
<keyword evidence="9 12" id="KW-0648">Protein biosynthesis</keyword>
<dbReference type="InterPro" id="IPR009080">
    <property type="entry name" value="tRNAsynth_Ia_anticodon-bd"/>
</dbReference>
<dbReference type="AlphaFoldDB" id="A0A4V6PCD0"/>
<dbReference type="InterPro" id="IPR015413">
    <property type="entry name" value="Methionyl/Leucyl_tRNA_Synth"/>
</dbReference>
<evidence type="ECO:0000256" key="6">
    <source>
        <dbReference type="ARBA" id="ARBA00022598"/>
    </source>
</evidence>
<sequence>MYITTTIPYVNARPHLGHALELVQADVLARHHRRRGEPVRFQTGTDDNSLKNVLAAEAEGVPVRELVDRNAAAFEALRGPLDLSFDAFIRTSSHPGHRAGVERIWEATRHDLYQRHYEGLYCVGCEQFYPAGPCPEGHEAPLQLVSEQNWFFRLSRYQDALLDLVRGGRLRIEPAARRNEVLAFIEAGLDDISVSRSAARARGWGIPVPGDPGQVVYVWWDALANYVTALEGGDYDRWWVAEPRKVHLMGKGVIRFHAVYWPAMLLSAGKPLPTGIFVHDYLTAGGRKISKSSGGAADPMALVDAYGVDAVRWWLLREVPRVGDADFTEERLVARADEDLANGLGNLVNRVVTMVHRFLDGRVPAADPEEWPFEVSGAVHEALEAFDFRRAATAVQTLVEEANKYVERTRPWARSRAGQEVALATLVHACRTLAVQMEPFLPTAAARVAAAVDSAAGGGRLPRPEPLFRRLAVLTAGPRDGLRAGVDDGRSPA</sequence>
<dbReference type="Gene3D" id="2.170.220.10">
    <property type="match status" value="1"/>
</dbReference>
<evidence type="ECO:0000256" key="4">
    <source>
        <dbReference type="ARBA" id="ARBA00018753"/>
    </source>
</evidence>
<dbReference type="EMBL" id="SMKO01000174">
    <property type="protein sequence ID" value="TDC95005.1"/>
    <property type="molecule type" value="Genomic_DNA"/>
</dbReference>
<dbReference type="SUPFAM" id="SSF52374">
    <property type="entry name" value="Nucleotidylyl transferase"/>
    <property type="match status" value="1"/>
</dbReference>
<dbReference type="Gene3D" id="3.40.50.620">
    <property type="entry name" value="HUPs"/>
    <property type="match status" value="1"/>
</dbReference>
<keyword evidence="7 12" id="KW-0547">Nucleotide-binding</keyword>
<evidence type="ECO:0000256" key="10">
    <source>
        <dbReference type="ARBA" id="ARBA00023146"/>
    </source>
</evidence>
<dbReference type="GO" id="GO:0005737">
    <property type="term" value="C:cytoplasm"/>
    <property type="evidence" value="ECO:0007669"/>
    <property type="project" value="UniProtKB-SubCell"/>
</dbReference>
<accession>A0A4V6PCD0</accession>
<dbReference type="Gene3D" id="1.10.730.10">
    <property type="entry name" value="Isoleucyl-tRNA Synthetase, Domain 1"/>
    <property type="match status" value="1"/>
</dbReference>
<evidence type="ECO:0000259" key="13">
    <source>
        <dbReference type="Pfam" id="PF09334"/>
    </source>
</evidence>
<dbReference type="InterPro" id="IPR041872">
    <property type="entry name" value="Anticodon_Met"/>
</dbReference>
<dbReference type="RefSeq" id="WP_132603656.1">
    <property type="nucleotide sequence ID" value="NZ_SMKO01000174.1"/>
</dbReference>
<dbReference type="InterPro" id="IPR014729">
    <property type="entry name" value="Rossmann-like_a/b/a_fold"/>
</dbReference>
<feature type="domain" description="Methionyl/Leucyl tRNA synthetase" evidence="13">
    <location>
        <begin position="146"/>
        <end position="351"/>
    </location>
</feature>
<name>A0A4V6PCD0_9ACTN</name>
<evidence type="ECO:0000256" key="9">
    <source>
        <dbReference type="ARBA" id="ARBA00022917"/>
    </source>
</evidence>
<keyword evidence="5" id="KW-0963">Cytoplasm</keyword>
<dbReference type="GO" id="GO:0006431">
    <property type="term" value="P:methionyl-tRNA aminoacylation"/>
    <property type="evidence" value="ECO:0007669"/>
    <property type="project" value="InterPro"/>
</dbReference>
<evidence type="ECO:0000313" key="15">
    <source>
        <dbReference type="EMBL" id="TDC95005.1"/>
    </source>
</evidence>
<dbReference type="NCBIfam" id="TIGR00398">
    <property type="entry name" value="metG"/>
    <property type="match status" value="1"/>
</dbReference>
<dbReference type="PANTHER" id="PTHR43326">
    <property type="entry name" value="METHIONYL-TRNA SYNTHETASE"/>
    <property type="match status" value="1"/>
</dbReference>
<dbReference type="PANTHER" id="PTHR43326:SF1">
    <property type="entry name" value="METHIONINE--TRNA LIGASE, MITOCHONDRIAL"/>
    <property type="match status" value="1"/>
</dbReference>
<evidence type="ECO:0000313" key="16">
    <source>
        <dbReference type="Proteomes" id="UP000295258"/>
    </source>
</evidence>
<comment type="subcellular location">
    <subcellularLocation>
        <location evidence="2">Cytoplasm</location>
    </subcellularLocation>
</comment>
<dbReference type="PROSITE" id="PS00178">
    <property type="entry name" value="AA_TRNA_LIGASE_I"/>
    <property type="match status" value="1"/>
</dbReference>
<dbReference type="SUPFAM" id="SSF47323">
    <property type="entry name" value="Anticodon-binding domain of a subclass of class I aminoacyl-tRNA synthetases"/>
    <property type="match status" value="1"/>
</dbReference>
<dbReference type="Proteomes" id="UP000295258">
    <property type="component" value="Unassembled WGS sequence"/>
</dbReference>
<evidence type="ECO:0000256" key="3">
    <source>
        <dbReference type="ARBA" id="ARBA00012838"/>
    </source>
</evidence>
<evidence type="ECO:0000259" key="14">
    <source>
        <dbReference type="Pfam" id="PF19303"/>
    </source>
</evidence>
<evidence type="ECO:0000256" key="1">
    <source>
        <dbReference type="ARBA" id="ARBA00003314"/>
    </source>
</evidence>
<keyword evidence="10 12" id="KW-0030">Aminoacyl-tRNA synthetase</keyword>
<evidence type="ECO:0000256" key="11">
    <source>
        <dbReference type="ARBA" id="ARBA00030904"/>
    </source>
</evidence>
<evidence type="ECO:0000256" key="5">
    <source>
        <dbReference type="ARBA" id="ARBA00022490"/>
    </source>
</evidence>
<protein>
    <recommendedName>
        <fullName evidence="4">Methionine--tRNA ligase</fullName>
        <ecNumber evidence="3">6.1.1.10</ecNumber>
    </recommendedName>
    <alternativeName>
        <fullName evidence="11">Methionyl-tRNA synthetase</fullName>
    </alternativeName>
</protein>
<dbReference type="EC" id="6.1.1.10" evidence="3"/>
<dbReference type="InterPro" id="IPR023457">
    <property type="entry name" value="Met-tRNA_synth_2"/>
</dbReference>
<feature type="domain" description="Methionyl-tRNA synthetase anticodon-binding" evidence="14">
    <location>
        <begin position="379"/>
        <end position="454"/>
    </location>
</feature>
<dbReference type="CDD" id="cd00814">
    <property type="entry name" value="MetRS_core"/>
    <property type="match status" value="1"/>
</dbReference>
<dbReference type="InterPro" id="IPR033911">
    <property type="entry name" value="MetRS_core"/>
</dbReference>
<dbReference type="InterPro" id="IPR014758">
    <property type="entry name" value="Met-tRNA_synth"/>
</dbReference>
<evidence type="ECO:0000256" key="2">
    <source>
        <dbReference type="ARBA" id="ARBA00004496"/>
    </source>
</evidence>
<proteinExistence type="inferred from homology"/>
<dbReference type="Pfam" id="PF09334">
    <property type="entry name" value="tRNA-synt_1g"/>
    <property type="match status" value="2"/>
</dbReference>
<dbReference type="GO" id="GO:0004825">
    <property type="term" value="F:methionine-tRNA ligase activity"/>
    <property type="evidence" value="ECO:0007669"/>
    <property type="project" value="UniProtKB-EC"/>
</dbReference>
<comment type="caution">
    <text evidence="15">The sequence shown here is derived from an EMBL/GenBank/DDBJ whole genome shotgun (WGS) entry which is preliminary data.</text>
</comment>
<evidence type="ECO:0000256" key="8">
    <source>
        <dbReference type="ARBA" id="ARBA00022840"/>
    </source>
</evidence>
<keyword evidence="6 12" id="KW-0436">Ligase</keyword>
<feature type="domain" description="Methionyl/Leucyl tRNA synthetase" evidence="13">
    <location>
        <begin position="1"/>
        <end position="137"/>
    </location>
</feature>
<gene>
    <name evidence="15" type="ORF">E1292_39525</name>
</gene>
<evidence type="ECO:0000256" key="7">
    <source>
        <dbReference type="ARBA" id="ARBA00022741"/>
    </source>
</evidence>
<reference evidence="15 16" key="1">
    <citation type="submission" date="2019-03" db="EMBL/GenBank/DDBJ databases">
        <title>Draft genome sequences of novel Actinobacteria.</title>
        <authorList>
            <person name="Sahin N."/>
            <person name="Ay H."/>
            <person name="Saygin H."/>
        </authorList>
    </citation>
    <scope>NUCLEOTIDE SEQUENCE [LARGE SCALE GENOMIC DNA]</scope>
    <source>
        <strain evidence="15 16">KC310</strain>
    </source>
</reference>
<comment type="similarity">
    <text evidence="12">Belongs to the class-I aminoacyl-tRNA synthetase family.</text>
</comment>
<dbReference type="Pfam" id="PF19303">
    <property type="entry name" value="Anticodon_3"/>
    <property type="match status" value="1"/>
</dbReference>
<keyword evidence="16" id="KW-1185">Reference proteome</keyword>
<keyword evidence="8 12" id="KW-0067">ATP-binding</keyword>
<comment type="function">
    <text evidence="1">Is required not only for elongation of protein synthesis but also for the initiation of all mRNA translation through initiator tRNA(fMet) aminoacylation.</text>
</comment>
<dbReference type="InterPro" id="IPR001412">
    <property type="entry name" value="aa-tRNA-synth_I_CS"/>
</dbReference>